<keyword evidence="2" id="KW-1185">Reference proteome</keyword>
<protein>
    <submittedName>
        <fullName evidence="1">Uncharacterized protein</fullName>
    </submittedName>
</protein>
<dbReference type="EMBL" id="CM047584">
    <property type="protein sequence ID" value="KAI9911603.1"/>
    <property type="molecule type" value="Genomic_DNA"/>
</dbReference>
<organism evidence="1 2">
    <name type="scientific">Peronosclerospora sorghi</name>
    <dbReference type="NCBI Taxonomy" id="230839"/>
    <lineage>
        <taxon>Eukaryota</taxon>
        <taxon>Sar</taxon>
        <taxon>Stramenopiles</taxon>
        <taxon>Oomycota</taxon>
        <taxon>Peronosporomycetes</taxon>
        <taxon>Peronosporales</taxon>
        <taxon>Peronosporaceae</taxon>
        <taxon>Peronosclerospora</taxon>
    </lineage>
</organism>
<comment type="caution">
    <text evidence="1">The sequence shown here is derived from an EMBL/GenBank/DDBJ whole genome shotgun (WGS) entry which is preliminary data.</text>
</comment>
<accession>A0ACC0VYJ9</accession>
<evidence type="ECO:0000313" key="2">
    <source>
        <dbReference type="Proteomes" id="UP001163321"/>
    </source>
</evidence>
<reference evidence="1 2" key="1">
    <citation type="journal article" date="2022" name="bioRxiv">
        <title>The genome of the oomycete Peronosclerospora sorghi, a cosmopolitan pathogen of maize and sorghum, is inflated with dispersed pseudogenes.</title>
        <authorList>
            <person name="Fletcher K."/>
            <person name="Martin F."/>
            <person name="Isakeit T."/>
            <person name="Cavanaugh K."/>
            <person name="Magill C."/>
            <person name="Michelmore R."/>
        </authorList>
    </citation>
    <scope>NUCLEOTIDE SEQUENCE [LARGE SCALE GENOMIC DNA]</scope>
    <source>
        <strain evidence="1">P6</strain>
    </source>
</reference>
<proteinExistence type="predicted"/>
<gene>
    <name evidence="1" type="ORF">PsorP6_009586</name>
</gene>
<sequence>MDTILSLDDDLDESVDFEAQIQRHIAETNQNEALIVDQLCLPVGKTDETGQEQFPSTESDEFERQHYLRRIVAIEKGMQEAEKDIQQRIDAMKRILELTDPVAQLSEYLTLKQEVRGDENVDIVKDLLYYANRMKNKDDSDLATVAAFFFWCEERRPKGRQLPTPIVAAVMKALEAFITAGDQVLL</sequence>
<name>A0ACC0VYJ9_9STRA</name>
<evidence type="ECO:0000313" key="1">
    <source>
        <dbReference type="EMBL" id="KAI9911603.1"/>
    </source>
</evidence>
<dbReference type="Proteomes" id="UP001163321">
    <property type="component" value="Chromosome 5"/>
</dbReference>